<name>A0A368XAF2_MARNT</name>
<evidence type="ECO:0000313" key="3">
    <source>
        <dbReference type="Proteomes" id="UP000253647"/>
    </source>
</evidence>
<sequence>MTVQIHNSRYERIQRKAEPVIQHLVGLLEQGYALCTASSFGKDSSAVLVLFFEALKRAKAAGMALPQCYISHSNTGIENPAVESYTGEMLSCVERYIEQSNLPVEIVLAEPSLSASFMYATVGRGKLPRFVDSRSRECSVDWKIKPQRRALKRIRKQAGLEGRDLCVLVGTRSSESTGRSDRMKKAGHTATAVVPEDGEIGLFSNAPIADWDMTDVWELLMACDSGRNGIFHTYTPNFEHTLELYKASNEGTCAVIVGDGGNKAACGSRHGCGVCTVAGKRDKSMSAMVESEPETFGYLDGINRLRNFIVRTQFDFSRREWFQRGISEIGYVALSPDNYSSQMRRELLRYMLTLDIREQERAEEHSAALQRGDIPDTPVNRRLAHPQFEWITPKVLLAIDFAWGIYGAFEHAFPALREWYEIVHLGRRYEIPEVAEDEFPRIPVPEKRYFHIGQYEHPWKIDGLRNIYGEAVNPMRRPDRAPFGAYRDADTGEIRRVAYFEEDRELSIDGVEANLFLLEYEDIYFDTLALENADGVRYLLDRGLVKVGKGQIATYDKIARRAQHWMRLQEHLNVYDIQEFALKNSISKAEHFLLLEEHQRKQAATEPDQINMDLFGSEAA</sequence>
<dbReference type="InterPro" id="IPR002500">
    <property type="entry name" value="PAPS_reduct_dom"/>
</dbReference>
<dbReference type="RefSeq" id="WP_114435112.1">
    <property type="nucleotide sequence ID" value="NZ_QPJI01000016.1"/>
</dbReference>
<feature type="domain" description="Phosphoadenosine phosphosulphate reductase" evidence="1">
    <location>
        <begin position="35"/>
        <end position="223"/>
    </location>
</feature>
<dbReference type="EMBL" id="QPJI01000016">
    <property type="protein sequence ID" value="RCW63988.1"/>
    <property type="molecule type" value="Genomic_DNA"/>
</dbReference>
<reference evidence="2 3" key="1">
    <citation type="submission" date="2018-07" db="EMBL/GenBank/DDBJ databases">
        <title>Freshwater and sediment microbial communities from various areas in North America, analyzing microbe dynamics in response to fracking.</title>
        <authorList>
            <person name="Lamendella R."/>
        </authorList>
    </citation>
    <scope>NUCLEOTIDE SEQUENCE [LARGE SCALE GENOMIC DNA]</scope>
    <source>
        <strain evidence="2 3">105B</strain>
    </source>
</reference>
<dbReference type="Proteomes" id="UP000253647">
    <property type="component" value="Unassembled WGS sequence"/>
</dbReference>
<evidence type="ECO:0000259" key="1">
    <source>
        <dbReference type="Pfam" id="PF01507"/>
    </source>
</evidence>
<dbReference type="GO" id="GO:0003824">
    <property type="term" value="F:catalytic activity"/>
    <property type="evidence" value="ECO:0007669"/>
    <property type="project" value="InterPro"/>
</dbReference>
<dbReference type="AlphaFoldDB" id="A0A368XAF2"/>
<dbReference type="InterPro" id="IPR014729">
    <property type="entry name" value="Rossmann-like_a/b/a_fold"/>
</dbReference>
<dbReference type="SUPFAM" id="SSF52402">
    <property type="entry name" value="Adenine nucleotide alpha hydrolases-like"/>
    <property type="match status" value="1"/>
</dbReference>
<evidence type="ECO:0000313" key="2">
    <source>
        <dbReference type="EMBL" id="RCW63988.1"/>
    </source>
</evidence>
<dbReference type="Pfam" id="PF01507">
    <property type="entry name" value="PAPS_reduct"/>
    <property type="match status" value="1"/>
</dbReference>
<accession>A0A368XAF2</accession>
<protein>
    <submittedName>
        <fullName evidence="2">Phosphoadenosine phosphosulfate reductase family protein</fullName>
    </submittedName>
</protein>
<proteinExistence type="predicted"/>
<comment type="caution">
    <text evidence="2">The sequence shown here is derived from an EMBL/GenBank/DDBJ whole genome shotgun (WGS) entry which is preliminary data.</text>
</comment>
<dbReference type="Gene3D" id="3.40.50.620">
    <property type="entry name" value="HUPs"/>
    <property type="match status" value="1"/>
</dbReference>
<organism evidence="2 3">
    <name type="scientific">Marinobacter nauticus</name>
    <name type="common">Marinobacter hydrocarbonoclasticus</name>
    <name type="synonym">Marinobacter aquaeolei</name>
    <dbReference type="NCBI Taxonomy" id="2743"/>
    <lineage>
        <taxon>Bacteria</taxon>
        <taxon>Pseudomonadati</taxon>
        <taxon>Pseudomonadota</taxon>
        <taxon>Gammaproteobacteria</taxon>
        <taxon>Pseudomonadales</taxon>
        <taxon>Marinobacteraceae</taxon>
        <taxon>Marinobacter</taxon>
    </lineage>
</organism>
<gene>
    <name evidence="2" type="ORF">DET61_11629</name>
</gene>